<proteinExistence type="predicted"/>
<dbReference type="InterPro" id="IPR032675">
    <property type="entry name" value="LRR_dom_sf"/>
</dbReference>
<dbReference type="Pfam" id="PF12937">
    <property type="entry name" value="F-box-like"/>
    <property type="match status" value="1"/>
</dbReference>
<gene>
    <name evidence="3" type="ORF">ILUMI_12819</name>
</gene>
<dbReference type="EMBL" id="VTPC01008047">
    <property type="protein sequence ID" value="KAF2893356.1"/>
    <property type="molecule type" value="Genomic_DNA"/>
</dbReference>
<dbReference type="Gene3D" id="1.20.1280.50">
    <property type="match status" value="1"/>
</dbReference>
<dbReference type="SUPFAM" id="SSF81383">
    <property type="entry name" value="F-box domain"/>
    <property type="match status" value="1"/>
</dbReference>
<dbReference type="SMART" id="SM00367">
    <property type="entry name" value="LRR_CC"/>
    <property type="match status" value="5"/>
</dbReference>
<dbReference type="PANTHER" id="PTHR13318">
    <property type="entry name" value="PARTNER OF PAIRED, ISOFORM B-RELATED"/>
    <property type="match status" value="1"/>
</dbReference>
<dbReference type="GO" id="GO:0019005">
    <property type="term" value="C:SCF ubiquitin ligase complex"/>
    <property type="evidence" value="ECO:0007669"/>
    <property type="project" value="TreeGrafter"/>
</dbReference>
<dbReference type="InterPro" id="IPR001810">
    <property type="entry name" value="F-box_dom"/>
</dbReference>
<dbReference type="AlphaFoldDB" id="A0A8K0GBZ5"/>
<protein>
    <recommendedName>
        <fullName evidence="2">F-box domain-containing protein</fullName>
    </recommendedName>
</protein>
<organism evidence="3 4">
    <name type="scientific">Ignelater luminosus</name>
    <name type="common">Cucubano</name>
    <name type="synonym">Pyrophorus luminosus</name>
    <dbReference type="NCBI Taxonomy" id="2038154"/>
    <lineage>
        <taxon>Eukaryota</taxon>
        <taxon>Metazoa</taxon>
        <taxon>Ecdysozoa</taxon>
        <taxon>Arthropoda</taxon>
        <taxon>Hexapoda</taxon>
        <taxon>Insecta</taxon>
        <taxon>Pterygota</taxon>
        <taxon>Neoptera</taxon>
        <taxon>Endopterygota</taxon>
        <taxon>Coleoptera</taxon>
        <taxon>Polyphaga</taxon>
        <taxon>Elateriformia</taxon>
        <taxon>Elateroidea</taxon>
        <taxon>Elateridae</taxon>
        <taxon>Agrypninae</taxon>
        <taxon>Pyrophorini</taxon>
        <taxon>Ignelater</taxon>
    </lineage>
</organism>
<evidence type="ECO:0000313" key="4">
    <source>
        <dbReference type="Proteomes" id="UP000801492"/>
    </source>
</evidence>
<evidence type="ECO:0000259" key="2">
    <source>
        <dbReference type="PROSITE" id="PS50181"/>
    </source>
</evidence>
<reference evidence="3" key="1">
    <citation type="submission" date="2019-08" db="EMBL/GenBank/DDBJ databases">
        <title>The genome of the North American firefly Photinus pyralis.</title>
        <authorList>
            <consortium name="Photinus pyralis genome working group"/>
            <person name="Fallon T.R."/>
            <person name="Sander Lower S.E."/>
            <person name="Weng J.-K."/>
        </authorList>
    </citation>
    <scope>NUCLEOTIDE SEQUENCE</scope>
    <source>
        <strain evidence="3">TRF0915ILg1</strain>
        <tissue evidence="3">Whole body</tissue>
    </source>
</reference>
<accession>A0A8K0GBZ5</accession>
<dbReference type="InterPro" id="IPR036047">
    <property type="entry name" value="F-box-like_dom_sf"/>
</dbReference>
<dbReference type="SUPFAM" id="SSF52047">
    <property type="entry name" value="RNI-like"/>
    <property type="match status" value="1"/>
</dbReference>
<dbReference type="OrthoDB" id="2153609at2759"/>
<dbReference type="PROSITE" id="PS50181">
    <property type="entry name" value="FBOX"/>
    <property type="match status" value="1"/>
</dbReference>
<sequence>MQEKMPDNIETKGKPTAVEMLFKNMRFIEQFAESVIDYTSKYNSIMSILYAPENLIGKPTVYPNYGDFPDTYMLRSYGKWWNESEAAQHHYMSQDIDPIISEDYVTVKFEFSVIPTSISIYETYNPGAVVRLWGQSIHGQWILLWEGAPQRCVQAPRKFCPPIRQIRELINEVRIDLNQSLLEYHTSLDGVLLAGYKPKSILQTSLLQKGLLEPLEPRQSKRKHSRRYNEEDCDNLNLFARLPYEVILHIFQYLDLRSLCRCAQVNKRWFLTSLDSALYRELSLKRYWHKVNDATIIMFMAKCKNLKKLDLSWCGANNQITEELFIEFLRKCCRNLTHLSLGNCNFVKELSLEEIKNCSDLTGILVKECAKRKLLVYYFSELRLRNSHCIAWKYSALAQLNKLTTLDLYSSNIIDEMLIKILVTNPDLKHLIIDFCEHLERLEQVTEVVAVYNHKLVTWSSWKTHSMTSIGVGNLACCSNLRELDVGWCLILGEPGDCLERIATGCKDLRRLIISGWRGVSDHLLLPIIRSCKQLTQLDLLGIKNISGDICERVLASLPKLQLLDISFCDLVKIEQVMVWQEQYPNVVIQSCPSD</sequence>
<comment type="caution">
    <text evidence="3">The sequence shown here is derived from an EMBL/GenBank/DDBJ whole genome shotgun (WGS) entry which is preliminary data.</text>
</comment>
<keyword evidence="4" id="KW-1185">Reference proteome</keyword>
<dbReference type="Gene3D" id="3.80.10.10">
    <property type="entry name" value="Ribonuclease Inhibitor"/>
    <property type="match status" value="2"/>
</dbReference>
<dbReference type="Proteomes" id="UP000801492">
    <property type="component" value="Unassembled WGS sequence"/>
</dbReference>
<feature type="domain" description="F-box" evidence="2">
    <location>
        <begin position="236"/>
        <end position="282"/>
    </location>
</feature>
<evidence type="ECO:0000256" key="1">
    <source>
        <dbReference type="ARBA" id="ARBA00022786"/>
    </source>
</evidence>
<dbReference type="InterPro" id="IPR006553">
    <property type="entry name" value="Leu-rich_rpt_Cys-con_subtyp"/>
</dbReference>
<dbReference type="SMART" id="SM00256">
    <property type="entry name" value="FBOX"/>
    <property type="match status" value="1"/>
</dbReference>
<name>A0A8K0GBZ5_IGNLU</name>
<keyword evidence="1" id="KW-0833">Ubl conjugation pathway</keyword>
<dbReference type="GO" id="GO:0031146">
    <property type="term" value="P:SCF-dependent proteasomal ubiquitin-dependent protein catabolic process"/>
    <property type="evidence" value="ECO:0007669"/>
    <property type="project" value="TreeGrafter"/>
</dbReference>
<evidence type="ECO:0000313" key="3">
    <source>
        <dbReference type="EMBL" id="KAF2893356.1"/>
    </source>
</evidence>